<feature type="transmembrane region" description="Helical" evidence="8">
    <location>
        <begin position="117"/>
        <end position="140"/>
    </location>
</feature>
<keyword evidence="3" id="KW-0813">Transport</keyword>
<dbReference type="PROSITE" id="PS50850">
    <property type="entry name" value="MFS"/>
    <property type="match status" value="1"/>
</dbReference>
<evidence type="ECO:0000256" key="1">
    <source>
        <dbReference type="ARBA" id="ARBA00004127"/>
    </source>
</evidence>
<organism evidence="10 11">
    <name type="scientific">Meripilus lineatus</name>
    <dbReference type="NCBI Taxonomy" id="2056292"/>
    <lineage>
        <taxon>Eukaryota</taxon>
        <taxon>Fungi</taxon>
        <taxon>Dikarya</taxon>
        <taxon>Basidiomycota</taxon>
        <taxon>Agaricomycotina</taxon>
        <taxon>Agaricomycetes</taxon>
        <taxon>Polyporales</taxon>
        <taxon>Meripilaceae</taxon>
        <taxon>Meripilus</taxon>
    </lineage>
</organism>
<comment type="similarity">
    <text evidence="2">Belongs to the major facilitator superfamily.</text>
</comment>
<dbReference type="InterPro" id="IPR020846">
    <property type="entry name" value="MFS_dom"/>
</dbReference>
<keyword evidence="11" id="KW-1185">Reference proteome</keyword>
<dbReference type="Gene3D" id="1.20.1250.20">
    <property type="entry name" value="MFS general substrate transporter like domains"/>
    <property type="match status" value="1"/>
</dbReference>
<dbReference type="PANTHER" id="PTHR23514">
    <property type="entry name" value="BYPASS OF STOP CODON PROTEIN 6"/>
    <property type="match status" value="1"/>
</dbReference>
<feature type="region of interest" description="Disordered" evidence="7">
    <location>
        <begin position="1"/>
        <end position="37"/>
    </location>
</feature>
<evidence type="ECO:0000256" key="5">
    <source>
        <dbReference type="ARBA" id="ARBA00022989"/>
    </source>
</evidence>
<dbReference type="GO" id="GO:0012505">
    <property type="term" value="C:endomembrane system"/>
    <property type="evidence" value="ECO:0007669"/>
    <property type="project" value="UniProtKB-SubCell"/>
</dbReference>
<comment type="caution">
    <text evidence="10">The sequence shown here is derived from an EMBL/GenBank/DDBJ whole genome shotgun (WGS) entry which is preliminary data.</text>
</comment>
<dbReference type="SUPFAM" id="SSF103473">
    <property type="entry name" value="MFS general substrate transporter"/>
    <property type="match status" value="1"/>
</dbReference>
<dbReference type="PANTHER" id="PTHR23514:SF3">
    <property type="entry name" value="BYPASS OF STOP CODON PROTEIN 6"/>
    <property type="match status" value="1"/>
</dbReference>
<protein>
    <recommendedName>
        <fullName evidence="9">Major facilitator superfamily (MFS) profile domain-containing protein</fullName>
    </recommendedName>
</protein>
<feature type="transmembrane region" description="Helical" evidence="8">
    <location>
        <begin position="235"/>
        <end position="256"/>
    </location>
</feature>
<dbReference type="Pfam" id="PF07690">
    <property type="entry name" value="MFS_1"/>
    <property type="match status" value="1"/>
</dbReference>
<accession>A0AAD5YID9</accession>
<sequence length="296" mass="31428">MSPAELQTAVETAPSNPSVDIHARSIHGPSPQEWLGTGSKDIELADLGGKSSAAAGSTAVVVAQSNPSPQPQPSASARRTARIQFMALCWSLFAIGWNDGTTGPLLTRIQSVYHVGFALVSLIFVLQCVGFVFGAIAVLFLTERFGFGKTIAFGAALPLIGYALQSPAPPFPVFVIGFAVNGFGFALQDAVANGYVACLKENPEAKMGILHAVYGAGALVAPLVSTQFAQLPRWSFHYLVSLGLTVSNAFILAFVFRFRKQDGLPSLIYGYNRVLTLPSLCRVLGGDRPGTVRRRS</sequence>
<evidence type="ECO:0000259" key="9">
    <source>
        <dbReference type="PROSITE" id="PS50850"/>
    </source>
</evidence>
<dbReference type="InterPro" id="IPR051788">
    <property type="entry name" value="MFS_Transporter"/>
</dbReference>
<evidence type="ECO:0000256" key="7">
    <source>
        <dbReference type="SAM" id="MobiDB-lite"/>
    </source>
</evidence>
<evidence type="ECO:0000256" key="4">
    <source>
        <dbReference type="ARBA" id="ARBA00022692"/>
    </source>
</evidence>
<reference evidence="10" key="1">
    <citation type="submission" date="2022-07" db="EMBL/GenBank/DDBJ databases">
        <title>Genome Sequence of Physisporinus lineatus.</title>
        <authorList>
            <person name="Buettner E."/>
        </authorList>
    </citation>
    <scope>NUCLEOTIDE SEQUENCE</scope>
    <source>
        <strain evidence="10">VT162</strain>
    </source>
</reference>
<proteinExistence type="inferred from homology"/>
<gene>
    <name evidence="10" type="ORF">NLI96_g6097</name>
</gene>
<comment type="subcellular location">
    <subcellularLocation>
        <location evidence="1">Endomembrane system</location>
        <topology evidence="1">Multi-pass membrane protein</topology>
    </subcellularLocation>
</comment>
<dbReference type="GO" id="GO:0022857">
    <property type="term" value="F:transmembrane transporter activity"/>
    <property type="evidence" value="ECO:0007669"/>
    <property type="project" value="InterPro"/>
</dbReference>
<evidence type="ECO:0000256" key="2">
    <source>
        <dbReference type="ARBA" id="ARBA00008335"/>
    </source>
</evidence>
<name>A0AAD5YID9_9APHY</name>
<dbReference type="InterPro" id="IPR036259">
    <property type="entry name" value="MFS_trans_sf"/>
</dbReference>
<feature type="transmembrane region" description="Helical" evidence="8">
    <location>
        <begin position="147"/>
        <end position="165"/>
    </location>
</feature>
<keyword evidence="5 8" id="KW-1133">Transmembrane helix</keyword>
<feature type="transmembrane region" description="Helical" evidence="8">
    <location>
        <begin position="171"/>
        <end position="196"/>
    </location>
</feature>
<dbReference type="Proteomes" id="UP001212997">
    <property type="component" value="Unassembled WGS sequence"/>
</dbReference>
<dbReference type="EMBL" id="JANAWD010000216">
    <property type="protein sequence ID" value="KAJ3483747.1"/>
    <property type="molecule type" value="Genomic_DNA"/>
</dbReference>
<evidence type="ECO:0000256" key="6">
    <source>
        <dbReference type="ARBA" id="ARBA00023136"/>
    </source>
</evidence>
<feature type="domain" description="Major facilitator superfamily (MFS) profile" evidence="9">
    <location>
        <begin position="84"/>
        <end position="296"/>
    </location>
</feature>
<dbReference type="GO" id="GO:0016020">
    <property type="term" value="C:membrane"/>
    <property type="evidence" value="ECO:0007669"/>
    <property type="project" value="TreeGrafter"/>
</dbReference>
<dbReference type="AlphaFoldDB" id="A0AAD5YID9"/>
<evidence type="ECO:0000256" key="3">
    <source>
        <dbReference type="ARBA" id="ARBA00022448"/>
    </source>
</evidence>
<keyword evidence="4 8" id="KW-0812">Transmembrane</keyword>
<evidence type="ECO:0000256" key="8">
    <source>
        <dbReference type="SAM" id="Phobius"/>
    </source>
</evidence>
<dbReference type="InterPro" id="IPR011701">
    <property type="entry name" value="MFS"/>
</dbReference>
<keyword evidence="6 8" id="KW-0472">Membrane</keyword>
<evidence type="ECO:0000313" key="10">
    <source>
        <dbReference type="EMBL" id="KAJ3483747.1"/>
    </source>
</evidence>
<evidence type="ECO:0000313" key="11">
    <source>
        <dbReference type="Proteomes" id="UP001212997"/>
    </source>
</evidence>
<feature type="transmembrane region" description="Helical" evidence="8">
    <location>
        <begin position="208"/>
        <end position="229"/>
    </location>
</feature>
<feature type="compositionally biased region" description="Polar residues" evidence="7">
    <location>
        <begin position="9"/>
        <end position="18"/>
    </location>
</feature>